<reference evidence="11" key="1">
    <citation type="journal article" date="2017" name="Genome Biol.">
        <title>Comparative genomics reveals high biological diversity and specific adaptations in the industrially and medically important fungal genus Aspergillus.</title>
        <authorList>
            <person name="de Vries R.P."/>
            <person name="Riley R."/>
            <person name="Wiebenga A."/>
            <person name="Aguilar-Osorio G."/>
            <person name="Amillis S."/>
            <person name="Uchima C.A."/>
            <person name="Anderluh G."/>
            <person name="Asadollahi M."/>
            <person name="Askin M."/>
            <person name="Barry K."/>
            <person name="Battaglia E."/>
            <person name="Bayram O."/>
            <person name="Benocci T."/>
            <person name="Braus-Stromeyer S.A."/>
            <person name="Caldana C."/>
            <person name="Canovas D."/>
            <person name="Cerqueira G.C."/>
            <person name="Chen F."/>
            <person name="Chen W."/>
            <person name="Choi C."/>
            <person name="Clum A."/>
            <person name="Dos Santos R.A."/>
            <person name="Damasio A.R."/>
            <person name="Diallinas G."/>
            <person name="Emri T."/>
            <person name="Fekete E."/>
            <person name="Flipphi M."/>
            <person name="Freyberg S."/>
            <person name="Gallo A."/>
            <person name="Gournas C."/>
            <person name="Habgood R."/>
            <person name="Hainaut M."/>
            <person name="Harispe M.L."/>
            <person name="Henrissat B."/>
            <person name="Hilden K.S."/>
            <person name="Hope R."/>
            <person name="Hossain A."/>
            <person name="Karabika E."/>
            <person name="Karaffa L."/>
            <person name="Karanyi Z."/>
            <person name="Krasevec N."/>
            <person name="Kuo A."/>
            <person name="Kusch H."/>
            <person name="LaButti K."/>
            <person name="Lagendijk E.L."/>
            <person name="Lapidus A."/>
            <person name="Levasseur A."/>
            <person name="Lindquist E."/>
            <person name="Lipzen A."/>
            <person name="Logrieco A.F."/>
            <person name="MacCabe A."/>
            <person name="Maekelae M.R."/>
            <person name="Malavazi I."/>
            <person name="Melin P."/>
            <person name="Meyer V."/>
            <person name="Mielnichuk N."/>
            <person name="Miskei M."/>
            <person name="Molnar A.P."/>
            <person name="Mule G."/>
            <person name="Ngan C.Y."/>
            <person name="Orejas M."/>
            <person name="Orosz E."/>
            <person name="Ouedraogo J.P."/>
            <person name="Overkamp K.M."/>
            <person name="Park H.-S."/>
            <person name="Perrone G."/>
            <person name="Piumi F."/>
            <person name="Punt P.J."/>
            <person name="Ram A.F."/>
            <person name="Ramon A."/>
            <person name="Rauscher S."/>
            <person name="Record E."/>
            <person name="Riano-Pachon D.M."/>
            <person name="Robert V."/>
            <person name="Roehrig J."/>
            <person name="Ruller R."/>
            <person name="Salamov A."/>
            <person name="Salih N.S."/>
            <person name="Samson R.A."/>
            <person name="Sandor E."/>
            <person name="Sanguinetti M."/>
            <person name="Schuetze T."/>
            <person name="Sepcic K."/>
            <person name="Shelest E."/>
            <person name="Sherlock G."/>
            <person name="Sophianopoulou V."/>
            <person name="Squina F.M."/>
            <person name="Sun H."/>
            <person name="Susca A."/>
            <person name="Todd R.B."/>
            <person name="Tsang A."/>
            <person name="Unkles S.E."/>
            <person name="van de Wiele N."/>
            <person name="van Rossen-Uffink D."/>
            <person name="Oliveira J.V."/>
            <person name="Vesth T.C."/>
            <person name="Visser J."/>
            <person name="Yu J.-H."/>
            <person name="Zhou M."/>
            <person name="Andersen M.R."/>
            <person name="Archer D.B."/>
            <person name="Baker S.E."/>
            <person name="Benoit I."/>
            <person name="Brakhage A.A."/>
            <person name="Braus G.H."/>
            <person name="Fischer R."/>
            <person name="Frisvad J.C."/>
            <person name="Goldman G.H."/>
            <person name="Houbraken J."/>
            <person name="Oakley B."/>
            <person name="Pocsi I."/>
            <person name="Scazzocchio C."/>
            <person name="Seiboth B."/>
            <person name="vanKuyk P.A."/>
            <person name="Wortman J."/>
            <person name="Dyer P.S."/>
            <person name="Grigoriev I.V."/>
        </authorList>
    </citation>
    <scope>NUCLEOTIDE SEQUENCE [LARGE SCALE GENOMIC DNA]</scope>
    <source>
        <strain evidence="11">CBS 506.65</strain>
    </source>
</reference>
<dbReference type="EC" id="1.4.3.5" evidence="4"/>
<dbReference type="GO" id="GO:0004733">
    <property type="term" value="F:pyridoxamine phosphate oxidase activity"/>
    <property type="evidence" value="ECO:0007669"/>
    <property type="project" value="UniProtKB-EC"/>
</dbReference>
<proteinExistence type="predicted"/>
<keyword evidence="11" id="KW-1185">Reference proteome</keyword>
<evidence type="ECO:0000259" key="8">
    <source>
        <dbReference type="Pfam" id="PF01243"/>
    </source>
</evidence>
<dbReference type="UniPathway" id="UPA01068">
    <property type="reaction ID" value="UER00304"/>
</dbReference>
<accession>A0A1L9S583</accession>
<dbReference type="Pfam" id="PF10590">
    <property type="entry name" value="PNP_phzG_C"/>
    <property type="match status" value="1"/>
</dbReference>
<dbReference type="AlphaFoldDB" id="A0A1L9S583"/>
<dbReference type="NCBIfam" id="NF004231">
    <property type="entry name" value="PRK05679.1"/>
    <property type="match status" value="1"/>
</dbReference>
<evidence type="ECO:0000313" key="10">
    <source>
        <dbReference type="EMBL" id="OJJ42297.1"/>
    </source>
</evidence>
<gene>
    <name evidence="10" type="ORF">ASPZODRAFT_137380</name>
</gene>
<evidence type="ECO:0000259" key="9">
    <source>
        <dbReference type="Pfam" id="PF10590"/>
    </source>
</evidence>
<evidence type="ECO:0000313" key="11">
    <source>
        <dbReference type="Proteomes" id="UP000184188"/>
    </source>
</evidence>
<name>A0A1L9S583_9EURO</name>
<dbReference type="VEuPathDB" id="FungiDB:ASPZODRAFT_137380"/>
<dbReference type="Gene3D" id="2.30.110.10">
    <property type="entry name" value="Electron Transport, Fmn-binding Protein, Chain A"/>
    <property type="match status" value="1"/>
</dbReference>
<feature type="domain" description="Pyridoxamine 5'-phosphate oxidase N-terminal" evidence="8">
    <location>
        <begin position="43"/>
        <end position="158"/>
    </location>
</feature>
<dbReference type="RefSeq" id="XP_022576807.1">
    <property type="nucleotide sequence ID" value="XM_022724302.1"/>
</dbReference>
<feature type="domain" description="Pyridoxine 5'-phosphate oxidase dimerisation C-terminal" evidence="9">
    <location>
        <begin position="180"/>
        <end position="222"/>
    </location>
</feature>
<evidence type="ECO:0000256" key="3">
    <source>
        <dbReference type="ARBA" id="ARBA00005037"/>
    </source>
</evidence>
<dbReference type="PANTHER" id="PTHR10851">
    <property type="entry name" value="PYRIDOXINE-5-PHOSPHATE OXIDASE"/>
    <property type="match status" value="1"/>
</dbReference>
<dbReference type="InterPro" id="IPR000659">
    <property type="entry name" value="Pyridox_Oxase"/>
</dbReference>
<evidence type="ECO:0000256" key="7">
    <source>
        <dbReference type="ARBA" id="ARBA00023002"/>
    </source>
</evidence>
<dbReference type="Pfam" id="PF01243">
    <property type="entry name" value="PNPOx_N"/>
    <property type="match status" value="1"/>
</dbReference>
<dbReference type="EMBL" id="KV878362">
    <property type="protein sequence ID" value="OJJ42297.1"/>
    <property type="molecule type" value="Genomic_DNA"/>
</dbReference>
<keyword evidence="6" id="KW-0288">FMN</keyword>
<dbReference type="InterPro" id="IPR019576">
    <property type="entry name" value="Pyridoxamine_oxidase_dimer_C"/>
</dbReference>
<dbReference type="InterPro" id="IPR011576">
    <property type="entry name" value="Pyridox_Oxase_N"/>
</dbReference>
<dbReference type="GO" id="GO:0008615">
    <property type="term" value="P:pyridoxine biosynthetic process"/>
    <property type="evidence" value="ECO:0007669"/>
    <property type="project" value="InterPro"/>
</dbReference>
<comment type="pathway">
    <text evidence="2">Cofactor metabolism; pyridoxal 5'-phosphate salvage; pyridoxal 5'-phosphate from pyridoxamine 5'-phosphate: step 1/1.</text>
</comment>
<evidence type="ECO:0000256" key="6">
    <source>
        <dbReference type="ARBA" id="ARBA00022643"/>
    </source>
</evidence>
<protein>
    <recommendedName>
        <fullName evidence="4">pyridoxal 5'-phosphate synthase</fullName>
        <ecNumber evidence="4">1.4.3.5</ecNumber>
    </recommendedName>
</protein>
<dbReference type="GO" id="GO:0010181">
    <property type="term" value="F:FMN binding"/>
    <property type="evidence" value="ECO:0007669"/>
    <property type="project" value="InterPro"/>
</dbReference>
<evidence type="ECO:0000256" key="1">
    <source>
        <dbReference type="ARBA" id="ARBA00001917"/>
    </source>
</evidence>
<dbReference type="InterPro" id="IPR012349">
    <property type="entry name" value="Split_barrel_FMN-bd"/>
</dbReference>
<keyword evidence="7" id="KW-0560">Oxidoreductase</keyword>
<dbReference type="PIRSF" id="PIRSF000190">
    <property type="entry name" value="Pyd_amn-ph_oxd"/>
    <property type="match status" value="1"/>
</dbReference>
<dbReference type="OrthoDB" id="303614at2759"/>
<evidence type="ECO:0000256" key="5">
    <source>
        <dbReference type="ARBA" id="ARBA00022630"/>
    </source>
</evidence>
<dbReference type="Proteomes" id="UP000184188">
    <property type="component" value="Unassembled WGS sequence"/>
</dbReference>
<dbReference type="PANTHER" id="PTHR10851:SF0">
    <property type="entry name" value="PYRIDOXINE-5'-PHOSPHATE OXIDASE"/>
    <property type="match status" value="1"/>
</dbReference>
<comment type="cofactor">
    <cofactor evidence="1">
        <name>FMN</name>
        <dbReference type="ChEBI" id="CHEBI:58210"/>
    </cofactor>
</comment>
<dbReference type="SUPFAM" id="SSF50475">
    <property type="entry name" value="FMN-binding split barrel"/>
    <property type="match status" value="1"/>
</dbReference>
<dbReference type="NCBIfam" id="TIGR00558">
    <property type="entry name" value="pdxH"/>
    <property type="match status" value="1"/>
</dbReference>
<organism evidence="10 11">
    <name type="scientific">Penicilliopsis zonata CBS 506.65</name>
    <dbReference type="NCBI Taxonomy" id="1073090"/>
    <lineage>
        <taxon>Eukaryota</taxon>
        <taxon>Fungi</taxon>
        <taxon>Dikarya</taxon>
        <taxon>Ascomycota</taxon>
        <taxon>Pezizomycotina</taxon>
        <taxon>Eurotiomycetes</taxon>
        <taxon>Eurotiomycetidae</taxon>
        <taxon>Eurotiales</taxon>
        <taxon>Aspergillaceae</taxon>
        <taxon>Penicilliopsis</taxon>
    </lineage>
</organism>
<comment type="pathway">
    <text evidence="3">Cofactor metabolism; pyridoxal 5'-phosphate salvage; pyridoxal 5'-phosphate from pyridoxine 5'-phosphate: step 1/1.</text>
</comment>
<dbReference type="GeneID" id="34610767"/>
<keyword evidence="5" id="KW-0285">Flavoprotein</keyword>
<dbReference type="STRING" id="1073090.A0A1L9S583"/>
<evidence type="ECO:0000256" key="2">
    <source>
        <dbReference type="ARBA" id="ARBA00004738"/>
    </source>
</evidence>
<sequence>MMSNNSFKDQLRNTPVLQGPFPDLDFDAFPDTPHDAFKLWFHNAVAAGVREPHAMTLSTVDADGAPDARVLILKHVDSRGWHFAIKADSPKGIQLSCNQHAALTFYWPQLARQIRVRGRATALPADESAQDYQARPLAARVTAAASQQSRPLANREVLGHRRAQTAAAMMDDPLLGVEAWRVYAVTPRVVEFWQGDASRLHHRLEYVHGEDGNAWQKRLLWP</sequence>
<evidence type="ECO:0000256" key="4">
    <source>
        <dbReference type="ARBA" id="ARBA00012801"/>
    </source>
</evidence>